<keyword evidence="4 10" id="KW-0732">Signal</keyword>
<evidence type="ECO:0000313" key="12">
    <source>
        <dbReference type="Ensembl" id="ENSTRUP00000067282.1"/>
    </source>
</evidence>
<dbReference type="PANTHER" id="PTHR48423">
    <property type="entry name" value="INTERLEUKIN-27 RECEPTOR SUBUNIT ALPHA"/>
    <property type="match status" value="1"/>
</dbReference>
<dbReference type="AlphaFoldDB" id="A0A674N0S0"/>
<dbReference type="Proteomes" id="UP000005226">
    <property type="component" value="Chromosome 6"/>
</dbReference>
<dbReference type="InterPro" id="IPR052672">
    <property type="entry name" value="Type1_Cytokine_Rcpt_Type2"/>
</dbReference>
<evidence type="ECO:0000256" key="4">
    <source>
        <dbReference type="ARBA" id="ARBA00022729"/>
    </source>
</evidence>
<evidence type="ECO:0000256" key="5">
    <source>
        <dbReference type="ARBA" id="ARBA00022737"/>
    </source>
</evidence>
<keyword evidence="7" id="KW-0472">Membrane</keyword>
<dbReference type="PROSITE" id="PS50853">
    <property type="entry name" value="FN3"/>
    <property type="match status" value="2"/>
</dbReference>
<sequence length="715" mass="80173">MTSCRHQISHERSGPDTTRTRGLLLALVAAFHHAEAVFPAAESCRDVLQHCRNEPDGVHDLDCFWERAHRGRHFCTWKPGRDPSEKYYTLLIHQINKCTPYTNRTSTRVQISVLTDKVLKADVFESGVSGVCTKDSFQGSMKNLRRCGPPDNVSFRRSEGRINVNVTWHPKEMKLINHFNVTYWAQGSPGWSKASQQSENATAGTVGSVDSSLAYSLEIRCVNNRECNQCKLSPVYSVPPELTTAPDLVHLKEADDAAMGGRRTVSLAWKLDPGKNAHDSYNVTIGKASGEAPRDSFNTTERQVTFILSYSSYHLEISAFNNVSTSPPLRHTIRRREEQLGVGAGKPNVTVHSNRSINISWRDDLMEKYVCYSAEWMARGQKAAYMSYHSKGSSRMLNFLDDLESLEPYRRYTLTLHMRPNKDTCNLKRVNNSESTYGTTQFYFLEGSPVGAPNVSSYNTTPDSAVLQWSSIPEEEARGFLLGYVIFYSMYRSEARMVKNVTVNPDVNRHTLKGLESGAPYEVQISGFTQAGLGVRSKLIAFKTDNNEYFQPSGIIKLTVIMAAVLIFGTTIIKRAKRTLWPSIPNPEKSNTLQKIEMTNELELLQSISTLRVEDWETDSLQIIKREQVTTAFISAGIPSLPEDSDDELGDVQETQAALPALVGGYTTMEMFRQAVPASTPANREGEPDVTTMRSQLDYVRQFSTDSTCDNRALQ</sequence>
<comment type="similarity">
    <text evidence="2">Belongs to the type I cytokine receptor family. Type 2 subfamily.</text>
</comment>
<evidence type="ECO:0000256" key="7">
    <source>
        <dbReference type="ARBA" id="ARBA00023136"/>
    </source>
</evidence>
<evidence type="ECO:0000256" key="9">
    <source>
        <dbReference type="ARBA" id="ARBA00023180"/>
    </source>
</evidence>
<dbReference type="Gene3D" id="2.60.40.10">
    <property type="entry name" value="Immunoglobulins"/>
    <property type="match status" value="2"/>
</dbReference>
<dbReference type="GeneTree" id="ENSGT00940000167247"/>
<dbReference type="SUPFAM" id="SSF49265">
    <property type="entry name" value="Fibronectin type III"/>
    <property type="match status" value="2"/>
</dbReference>
<keyword evidence="13" id="KW-1185">Reference proteome</keyword>
<feature type="domain" description="Fibronectin type-III" evidence="11">
    <location>
        <begin position="149"/>
        <end position="247"/>
    </location>
</feature>
<keyword evidence="6" id="KW-1133">Transmembrane helix</keyword>
<dbReference type="OMA" id="SIWIAVN"/>
<evidence type="ECO:0000256" key="10">
    <source>
        <dbReference type="SAM" id="SignalP"/>
    </source>
</evidence>
<evidence type="ECO:0000313" key="13">
    <source>
        <dbReference type="Proteomes" id="UP000005226"/>
    </source>
</evidence>
<reference evidence="12" key="2">
    <citation type="submission" date="2025-08" db="UniProtKB">
        <authorList>
            <consortium name="Ensembl"/>
        </authorList>
    </citation>
    <scope>IDENTIFICATION</scope>
</reference>
<dbReference type="GO" id="GO:0005886">
    <property type="term" value="C:plasma membrane"/>
    <property type="evidence" value="ECO:0007669"/>
    <property type="project" value="UniProtKB-ARBA"/>
</dbReference>
<dbReference type="GeneID" id="105418757"/>
<evidence type="ECO:0000259" key="11">
    <source>
        <dbReference type="PROSITE" id="PS50853"/>
    </source>
</evidence>
<reference evidence="12" key="3">
    <citation type="submission" date="2025-09" db="UniProtKB">
        <authorList>
            <consortium name="Ensembl"/>
        </authorList>
    </citation>
    <scope>IDENTIFICATION</scope>
</reference>
<dbReference type="InterPro" id="IPR036116">
    <property type="entry name" value="FN3_sf"/>
</dbReference>
<dbReference type="OrthoDB" id="5968456at2759"/>
<accession>A0A674N0S0</accession>
<proteinExistence type="inferred from homology"/>
<dbReference type="KEGG" id="tru:105418757"/>
<dbReference type="InterPro" id="IPR003961">
    <property type="entry name" value="FN3_dom"/>
</dbReference>
<dbReference type="Pfam" id="PF00041">
    <property type="entry name" value="fn3"/>
    <property type="match status" value="1"/>
</dbReference>
<comment type="subcellular location">
    <subcellularLocation>
        <location evidence="1">Membrane</location>
        <topology evidence="1">Single-pass type I membrane protein</topology>
    </subcellularLocation>
</comment>
<feature type="domain" description="Fibronectin type-III" evidence="11">
    <location>
        <begin position="449"/>
        <end position="547"/>
    </location>
</feature>
<keyword evidence="5" id="KW-0677">Repeat</keyword>
<reference evidence="12 13" key="1">
    <citation type="journal article" date="2011" name="Genome Biol. Evol.">
        <title>Integration of the genetic map and genome assembly of fugu facilitates insights into distinct features of genome evolution in teleosts and mammals.</title>
        <authorList>
            <person name="Kai W."/>
            <person name="Kikuchi K."/>
            <person name="Tohari S."/>
            <person name="Chew A.K."/>
            <person name="Tay A."/>
            <person name="Fujiwara A."/>
            <person name="Hosoya S."/>
            <person name="Suetake H."/>
            <person name="Naruse K."/>
            <person name="Brenner S."/>
            <person name="Suzuki Y."/>
            <person name="Venkatesh B."/>
        </authorList>
    </citation>
    <scope>NUCLEOTIDE SEQUENCE [LARGE SCALE GENOMIC DNA]</scope>
</reference>
<dbReference type="RefSeq" id="XP_029693640.1">
    <property type="nucleotide sequence ID" value="XM_029837780.1"/>
</dbReference>
<dbReference type="CDD" id="cd00063">
    <property type="entry name" value="FN3"/>
    <property type="match status" value="2"/>
</dbReference>
<dbReference type="PANTHER" id="PTHR48423:SF1">
    <property type="entry name" value="INTERLEUKIN-27 RECEPTOR SUBUNIT ALPHA"/>
    <property type="match status" value="1"/>
</dbReference>
<evidence type="ECO:0000256" key="1">
    <source>
        <dbReference type="ARBA" id="ARBA00004479"/>
    </source>
</evidence>
<keyword evidence="3" id="KW-0812">Transmembrane</keyword>
<evidence type="ECO:0000256" key="2">
    <source>
        <dbReference type="ARBA" id="ARBA00008921"/>
    </source>
</evidence>
<evidence type="ECO:0000256" key="8">
    <source>
        <dbReference type="ARBA" id="ARBA00023170"/>
    </source>
</evidence>
<dbReference type="Ensembl" id="ENSTRUT00000062458.1">
    <property type="protein sequence ID" value="ENSTRUP00000067282.1"/>
    <property type="gene ID" value="ENSTRUG00000027329.1"/>
</dbReference>
<keyword evidence="8" id="KW-0675">Receptor</keyword>
<dbReference type="InParanoid" id="A0A674N0S0"/>
<evidence type="ECO:0000256" key="3">
    <source>
        <dbReference type="ARBA" id="ARBA00022692"/>
    </source>
</evidence>
<dbReference type="InterPro" id="IPR013783">
    <property type="entry name" value="Ig-like_fold"/>
</dbReference>
<protein>
    <submittedName>
        <fullName evidence="12">Interleukin-31 receptor subunit alpha-like</fullName>
    </submittedName>
</protein>
<gene>
    <name evidence="12" type="primary">LOC105418757</name>
</gene>
<evidence type="ECO:0000256" key="6">
    <source>
        <dbReference type="ARBA" id="ARBA00022989"/>
    </source>
</evidence>
<dbReference type="SMART" id="SM00060">
    <property type="entry name" value="FN3"/>
    <property type="match status" value="2"/>
</dbReference>
<feature type="chain" id="PRO_5025369222" evidence="10">
    <location>
        <begin position="37"/>
        <end position="715"/>
    </location>
</feature>
<keyword evidence="9" id="KW-0325">Glycoprotein</keyword>
<feature type="signal peptide" evidence="10">
    <location>
        <begin position="1"/>
        <end position="36"/>
    </location>
</feature>
<organism evidence="12 13">
    <name type="scientific">Takifugu rubripes</name>
    <name type="common">Japanese pufferfish</name>
    <name type="synonym">Fugu rubripes</name>
    <dbReference type="NCBI Taxonomy" id="31033"/>
    <lineage>
        <taxon>Eukaryota</taxon>
        <taxon>Metazoa</taxon>
        <taxon>Chordata</taxon>
        <taxon>Craniata</taxon>
        <taxon>Vertebrata</taxon>
        <taxon>Euteleostomi</taxon>
        <taxon>Actinopterygii</taxon>
        <taxon>Neopterygii</taxon>
        <taxon>Teleostei</taxon>
        <taxon>Neoteleostei</taxon>
        <taxon>Acanthomorphata</taxon>
        <taxon>Eupercaria</taxon>
        <taxon>Tetraodontiformes</taxon>
        <taxon>Tetradontoidea</taxon>
        <taxon>Tetraodontidae</taxon>
        <taxon>Takifugu</taxon>
    </lineage>
</organism>
<name>A0A674N0S0_TAKRU</name>